<dbReference type="SMART" id="SM00850">
    <property type="entry name" value="LytTR"/>
    <property type="match status" value="1"/>
</dbReference>
<gene>
    <name evidence="4" type="ORF">SAMN05661099_1152</name>
</gene>
<dbReference type="AlphaFoldDB" id="A0A1T5AZ25"/>
<evidence type="ECO:0000259" key="2">
    <source>
        <dbReference type="PROSITE" id="PS50110"/>
    </source>
</evidence>
<evidence type="ECO:0000313" key="4">
    <source>
        <dbReference type="EMBL" id="SKB40232.1"/>
    </source>
</evidence>
<dbReference type="OrthoDB" id="9787344at2"/>
<dbReference type="SUPFAM" id="SSF52172">
    <property type="entry name" value="CheY-like"/>
    <property type="match status" value="1"/>
</dbReference>
<proteinExistence type="predicted"/>
<dbReference type="InterPro" id="IPR046947">
    <property type="entry name" value="LytR-like"/>
</dbReference>
<evidence type="ECO:0000259" key="3">
    <source>
        <dbReference type="PROSITE" id="PS50930"/>
    </source>
</evidence>
<reference evidence="5" key="1">
    <citation type="submission" date="2017-02" db="EMBL/GenBank/DDBJ databases">
        <authorList>
            <person name="Varghese N."/>
            <person name="Submissions S."/>
        </authorList>
    </citation>
    <scope>NUCLEOTIDE SEQUENCE [LARGE SCALE GENOMIC DNA]</scope>
    <source>
        <strain evidence="5">DSM 22385</strain>
    </source>
</reference>
<dbReference type="InterPro" id="IPR001789">
    <property type="entry name" value="Sig_transdc_resp-reg_receiver"/>
</dbReference>
<sequence length="247" mass="28509">MSDYSCYIVDDEADSLEILQDYVAQTPSLSLTYSTNNPRDIFSVIPKDGKPKITFLDIEMPGITGLELAGLINSHTAVIFVTSHSEHALEAFEKDAYDFLVKPVSYPRFLKAVAKVQSRIQSEVNSAPQEETYFYIRGNRQGELIKIHFNEILYLESLQNYVKLHTEKGTHITYLTLKEFEFKLNRNNFLKVHKSYVVNLDSIARHIDNKLYMKNEFAVPIGASYRQELLIRLKNRIFSTDRRKTGD</sequence>
<dbReference type="PROSITE" id="PS50930">
    <property type="entry name" value="HTH_LYTTR"/>
    <property type="match status" value="1"/>
</dbReference>
<dbReference type="PANTHER" id="PTHR37299">
    <property type="entry name" value="TRANSCRIPTIONAL REGULATOR-RELATED"/>
    <property type="match status" value="1"/>
</dbReference>
<dbReference type="Gene3D" id="2.40.50.1020">
    <property type="entry name" value="LytTr DNA-binding domain"/>
    <property type="match status" value="1"/>
</dbReference>
<dbReference type="GO" id="GO:0003677">
    <property type="term" value="F:DNA binding"/>
    <property type="evidence" value="ECO:0007669"/>
    <property type="project" value="InterPro"/>
</dbReference>
<evidence type="ECO:0000313" key="5">
    <source>
        <dbReference type="Proteomes" id="UP000189981"/>
    </source>
</evidence>
<dbReference type="Pfam" id="PF04397">
    <property type="entry name" value="LytTR"/>
    <property type="match status" value="1"/>
</dbReference>
<dbReference type="GO" id="GO:0000156">
    <property type="term" value="F:phosphorelay response regulator activity"/>
    <property type="evidence" value="ECO:0007669"/>
    <property type="project" value="InterPro"/>
</dbReference>
<dbReference type="Proteomes" id="UP000189981">
    <property type="component" value="Unassembled WGS sequence"/>
</dbReference>
<feature type="domain" description="Response regulatory" evidence="2">
    <location>
        <begin position="5"/>
        <end position="117"/>
    </location>
</feature>
<dbReference type="InterPro" id="IPR007492">
    <property type="entry name" value="LytTR_DNA-bd_dom"/>
</dbReference>
<dbReference type="SMART" id="SM00448">
    <property type="entry name" value="REC"/>
    <property type="match status" value="1"/>
</dbReference>
<protein>
    <submittedName>
        <fullName evidence="4">Two component transcriptional regulator, LytTR family</fullName>
    </submittedName>
</protein>
<keyword evidence="1" id="KW-0597">Phosphoprotein</keyword>
<dbReference type="Pfam" id="PF00072">
    <property type="entry name" value="Response_reg"/>
    <property type="match status" value="1"/>
</dbReference>
<accession>A0A1T5AZ25</accession>
<feature type="modified residue" description="4-aspartylphosphate" evidence="1">
    <location>
        <position position="57"/>
    </location>
</feature>
<dbReference type="PROSITE" id="PS50110">
    <property type="entry name" value="RESPONSE_REGULATORY"/>
    <property type="match status" value="1"/>
</dbReference>
<evidence type="ECO:0000256" key="1">
    <source>
        <dbReference type="PROSITE-ProRule" id="PRU00169"/>
    </source>
</evidence>
<dbReference type="STRING" id="572036.SAMN05661099_1152"/>
<dbReference type="InterPro" id="IPR011006">
    <property type="entry name" value="CheY-like_superfamily"/>
</dbReference>
<name>A0A1T5AZ25_9SPHI</name>
<feature type="domain" description="HTH LytTR-type" evidence="3">
    <location>
        <begin position="136"/>
        <end position="235"/>
    </location>
</feature>
<organism evidence="4 5">
    <name type="scientific">Daejeonella lutea</name>
    <dbReference type="NCBI Taxonomy" id="572036"/>
    <lineage>
        <taxon>Bacteria</taxon>
        <taxon>Pseudomonadati</taxon>
        <taxon>Bacteroidota</taxon>
        <taxon>Sphingobacteriia</taxon>
        <taxon>Sphingobacteriales</taxon>
        <taxon>Sphingobacteriaceae</taxon>
        <taxon>Daejeonella</taxon>
    </lineage>
</organism>
<dbReference type="PANTHER" id="PTHR37299:SF1">
    <property type="entry name" value="STAGE 0 SPORULATION PROTEIN A HOMOLOG"/>
    <property type="match status" value="1"/>
</dbReference>
<keyword evidence="5" id="KW-1185">Reference proteome</keyword>
<dbReference type="RefSeq" id="WP_079701661.1">
    <property type="nucleotide sequence ID" value="NZ_FUYR01000001.1"/>
</dbReference>
<dbReference type="EMBL" id="FUYR01000001">
    <property type="protein sequence ID" value="SKB40232.1"/>
    <property type="molecule type" value="Genomic_DNA"/>
</dbReference>
<dbReference type="Gene3D" id="3.40.50.2300">
    <property type="match status" value="1"/>
</dbReference>